<comment type="subcellular location">
    <subcellularLocation>
        <location evidence="1 7">Cell membrane</location>
        <topology evidence="1 7">Multi-pass membrane protein</topology>
    </subcellularLocation>
</comment>
<dbReference type="CDD" id="cd06261">
    <property type="entry name" value="TM_PBP2"/>
    <property type="match status" value="1"/>
</dbReference>
<protein>
    <submittedName>
        <fullName evidence="9">NitT/TauT family transport system permease protein</fullName>
    </submittedName>
</protein>
<keyword evidence="6 7" id="KW-0472">Membrane</keyword>
<dbReference type="SUPFAM" id="SSF161098">
    <property type="entry name" value="MetI-like"/>
    <property type="match status" value="1"/>
</dbReference>
<evidence type="ECO:0000313" key="10">
    <source>
        <dbReference type="Proteomes" id="UP000183561"/>
    </source>
</evidence>
<keyword evidence="10" id="KW-1185">Reference proteome</keyword>
<keyword evidence="2 7" id="KW-0813">Transport</keyword>
<feature type="transmembrane region" description="Helical" evidence="7">
    <location>
        <begin position="210"/>
        <end position="232"/>
    </location>
</feature>
<evidence type="ECO:0000256" key="1">
    <source>
        <dbReference type="ARBA" id="ARBA00004651"/>
    </source>
</evidence>
<keyword evidence="4 7" id="KW-0812">Transmembrane</keyword>
<keyword evidence="5 7" id="KW-1133">Transmembrane helix</keyword>
<dbReference type="AlphaFoldDB" id="A0A1H4KVN6"/>
<dbReference type="OrthoDB" id="3173654at2"/>
<dbReference type="PANTHER" id="PTHR30151">
    <property type="entry name" value="ALKANE SULFONATE ABC TRANSPORTER-RELATED, MEMBRANE SUBUNIT"/>
    <property type="match status" value="1"/>
</dbReference>
<reference evidence="10" key="1">
    <citation type="submission" date="2016-10" db="EMBL/GenBank/DDBJ databases">
        <authorList>
            <person name="Varghese N."/>
            <person name="Submissions S."/>
        </authorList>
    </citation>
    <scope>NUCLEOTIDE SEQUENCE [LARGE SCALE GENOMIC DNA]</scope>
    <source>
        <strain evidence="10">DSM 44498</strain>
    </source>
</reference>
<evidence type="ECO:0000256" key="3">
    <source>
        <dbReference type="ARBA" id="ARBA00022475"/>
    </source>
</evidence>
<dbReference type="GO" id="GO:0055085">
    <property type="term" value="P:transmembrane transport"/>
    <property type="evidence" value="ECO:0007669"/>
    <property type="project" value="InterPro"/>
</dbReference>
<feature type="domain" description="ABC transmembrane type-1" evidence="8">
    <location>
        <begin position="91"/>
        <end position="275"/>
    </location>
</feature>
<evidence type="ECO:0000313" key="9">
    <source>
        <dbReference type="EMBL" id="SEB61992.1"/>
    </source>
</evidence>
<dbReference type="PANTHER" id="PTHR30151:SF0">
    <property type="entry name" value="ABC TRANSPORTER PERMEASE PROTEIN MJ0413-RELATED"/>
    <property type="match status" value="1"/>
</dbReference>
<proteinExistence type="inferred from homology"/>
<evidence type="ECO:0000259" key="8">
    <source>
        <dbReference type="PROSITE" id="PS50928"/>
    </source>
</evidence>
<gene>
    <name evidence="9" type="ORF">SAMN04490239_0901</name>
</gene>
<dbReference type="InterPro" id="IPR000515">
    <property type="entry name" value="MetI-like"/>
</dbReference>
<comment type="similarity">
    <text evidence="7">Belongs to the binding-protein-dependent transport system permease family.</text>
</comment>
<evidence type="ECO:0000256" key="5">
    <source>
        <dbReference type="ARBA" id="ARBA00022989"/>
    </source>
</evidence>
<evidence type="ECO:0000256" key="2">
    <source>
        <dbReference type="ARBA" id="ARBA00022448"/>
    </source>
</evidence>
<evidence type="ECO:0000256" key="4">
    <source>
        <dbReference type="ARBA" id="ARBA00022692"/>
    </source>
</evidence>
<feature type="transmembrane region" description="Helical" evidence="7">
    <location>
        <begin position="37"/>
        <end position="58"/>
    </location>
</feature>
<dbReference type="EMBL" id="FNSV01000005">
    <property type="protein sequence ID" value="SEB61992.1"/>
    <property type="molecule type" value="Genomic_DNA"/>
</dbReference>
<dbReference type="Proteomes" id="UP000183561">
    <property type="component" value="Unassembled WGS sequence"/>
</dbReference>
<sequence>MALNQAEIVARPVVTASPTPAVSRAGRWRAALSRKNVAILAGQLAVVVVVLAILQWLVDSGRVGSMYMASPTQILGVFPHLITEEHLFGNLLITLYEAVVGTVLAFVFGVGTGIYMGLSRTGERFLNPFVGAAMAVPKVTIIPLLTLYLGVGVNHKIVIVFLFGYFMFVFNTIAGIKQVQESHLKVARANGASRLQTIIKVILPSASPSIVAALRIEAGTALVAALFAEIIASKAGLGNMLNRAIGVYDTATLFALVLSITVFSVLIIAAVNLLEKKVLLRWKYA</sequence>
<organism evidence="9 10">
    <name type="scientific">Rhodococcus koreensis</name>
    <dbReference type="NCBI Taxonomy" id="99653"/>
    <lineage>
        <taxon>Bacteria</taxon>
        <taxon>Bacillati</taxon>
        <taxon>Actinomycetota</taxon>
        <taxon>Actinomycetes</taxon>
        <taxon>Mycobacteriales</taxon>
        <taxon>Nocardiaceae</taxon>
        <taxon>Rhodococcus</taxon>
    </lineage>
</organism>
<dbReference type="Pfam" id="PF00528">
    <property type="entry name" value="BPD_transp_1"/>
    <property type="match status" value="1"/>
</dbReference>
<accession>A0A1H4KVN6</accession>
<feature type="transmembrane region" description="Helical" evidence="7">
    <location>
        <begin position="98"/>
        <end position="118"/>
    </location>
</feature>
<dbReference type="RefSeq" id="WP_083395890.1">
    <property type="nucleotide sequence ID" value="NZ_FNSV01000005.1"/>
</dbReference>
<feature type="transmembrane region" description="Helical" evidence="7">
    <location>
        <begin position="252"/>
        <end position="274"/>
    </location>
</feature>
<name>A0A1H4KVN6_9NOCA</name>
<evidence type="ECO:0000256" key="7">
    <source>
        <dbReference type="RuleBase" id="RU363032"/>
    </source>
</evidence>
<dbReference type="GO" id="GO:0005886">
    <property type="term" value="C:plasma membrane"/>
    <property type="evidence" value="ECO:0007669"/>
    <property type="project" value="UniProtKB-SubCell"/>
</dbReference>
<evidence type="ECO:0000256" key="6">
    <source>
        <dbReference type="ARBA" id="ARBA00023136"/>
    </source>
</evidence>
<dbReference type="Gene3D" id="1.10.3720.10">
    <property type="entry name" value="MetI-like"/>
    <property type="match status" value="1"/>
</dbReference>
<dbReference type="InterPro" id="IPR035906">
    <property type="entry name" value="MetI-like_sf"/>
</dbReference>
<feature type="transmembrane region" description="Helical" evidence="7">
    <location>
        <begin position="130"/>
        <end position="151"/>
    </location>
</feature>
<dbReference type="PROSITE" id="PS50928">
    <property type="entry name" value="ABC_TM1"/>
    <property type="match status" value="1"/>
</dbReference>
<feature type="transmembrane region" description="Helical" evidence="7">
    <location>
        <begin position="157"/>
        <end position="176"/>
    </location>
</feature>
<keyword evidence="3" id="KW-1003">Cell membrane</keyword>